<feature type="transmembrane region" description="Helical" evidence="1">
    <location>
        <begin position="157"/>
        <end position="176"/>
    </location>
</feature>
<gene>
    <name evidence="2" type="ORF">LV85_03473</name>
</gene>
<protein>
    <submittedName>
        <fullName evidence="2">Uncharacterized protein</fullName>
    </submittedName>
</protein>
<dbReference type="AlphaFoldDB" id="A0A2W7R3L0"/>
<reference evidence="2 3" key="1">
    <citation type="submission" date="2018-06" db="EMBL/GenBank/DDBJ databases">
        <title>Genomic Encyclopedia of Archaeal and Bacterial Type Strains, Phase II (KMG-II): from individual species to whole genera.</title>
        <authorList>
            <person name="Goeker M."/>
        </authorList>
    </citation>
    <scope>NUCLEOTIDE SEQUENCE [LARGE SCALE GENOMIC DNA]</scope>
    <source>
        <strain evidence="2 3">DSM 19830</strain>
    </source>
</reference>
<sequence>MKLSPSQIDTLKKLISYKGYPEIDLQYEILDHVACKVEVLLEEKPDMKLDDAFRKVHGEFGIFGFSDLAESYTKSIERRYRRCFWEEFKALFTSYRIIYPIIVTFILYWLSVNFKLFGEQVSLPLWGGVYIIGAAFILLGFYLTVSKGLKNYVSYRSSGNSFAFFNLMMQISIFGMRRLENPYYNFDFSPQSILTWLSVLAISACFICIFLIPRVLNRSIAETKKLQAIYEAA</sequence>
<dbReference type="RefSeq" id="WP_111321727.1">
    <property type="nucleotide sequence ID" value="NZ_QKZT01000018.1"/>
</dbReference>
<feature type="transmembrane region" description="Helical" evidence="1">
    <location>
        <begin position="88"/>
        <end position="111"/>
    </location>
</feature>
<name>A0A2W7R3L0_9BACT</name>
<accession>A0A2W7R3L0</accession>
<keyword evidence="1" id="KW-1133">Transmembrane helix</keyword>
<dbReference type="OrthoDB" id="662673at2"/>
<comment type="caution">
    <text evidence="2">The sequence shown here is derived from an EMBL/GenBank/DDBJ whole genome shotgun (WGS) entry which is preliminary data.</text>
</comment>
<feature type="transmembrane region" description="Helical" evidence="1">
    <location>
        <begin position="196"/>
        <end position="216"/>
    </location>
</feature>
<evidence type="ECO:0000256" key="1">
    <source>
        <dbReference type="SAM" id="Phobius"/>
    </source>
</evidence>
<proteinExistence type="predicted"/>
<evidence type="ECO:0000313" key="3">
    <source>
        <dbReference type="Proteomes" id="UP000248882"/>
    </source>
</evidence>
<dbReference type="EMBL" id="QKZT01000018">
    <property type="protein sequence ID" value="PZX48659.1"/>
    <property type="molecule type" value="Genomic_DNA"/>
</dbReference>
<evidence type="ECO:0000313" key="2">
    <source>
        <dbReference type="EMBL" id="PZX48659.1"/>
    </source>
</evidence>
<keyword evidence="3" id="KW-1185">Reference proteome</keyword>
<feature type="transmembrane region" description="Helical" evidence="1">
    <location>
        <begin position="123"/>
        <end position="145"/>
    </location>
</feature>
<keyword evidence="1" id="KW-0472">Membrane</keyword>
<dbReference type="Proteomes" id="UP000248882">
    <property type="component" value="Unassembled WGS sequence"/>
</dbReference>
<organism evidence="2 3">
    <name type="scientific">Algoriphagus chordae</name>
    <dbReference type="NCBI Taxonomy" id="237019"/>
    <lineage>
        <taxon>Bacteria</taxon>
        <taxon>Pseudomonadati</taxon>
        <taxon>Bacteroidota</taxon>
        <taxon>Cytophagia</taxon>
        <taxon>Cytophagales</taxon>
        <taxon>Cyclobacteriaceae</taxon>
        <taxon>Algoriphagus</taxon>
    </lineage>
</organism>
<keyword evidence="1" id="KW-0812">Transmembrane</keyword>